<comment type="function">
    <text evidence="10">Ligand for members of the frizzled family of seven transmembrane receptors.</text>
</comment>
<dbReference type="GO" id="GO:0060070">
    <property type="term" value="P:canonical Wnt signaling pathway"/>
    <property type="evidence" value="ECO:0007669"/>
    <property type="project" value="TreeGrafter"/>
</dbReference>
<protein>
    <recommendedName>
        <fullName evidence="10">Protein Wnt</fullName>
    </recommendedName>
</protein>
<evidence type="ECO:0000256" key="7">
    <source>
        <dbReference type="ARBA" id="ARBA00023157"/>
    </source>
</evidence>
<keyword evidence="5" id="KW-0272">Extracellular matrix</keyword>
<gene>
    <name evidence="12" type="ORF">CCAP1982_LOCUS23001</name>
</gene>
<dbReference type="Pfam" id="PF00110">
    <property type="entry name" value="wnt"/>
    <property type="match status" value="1"/>
</dbReference>
<reference evidence="12" key="1">
    <citation type="submission" date="2020-11" db="EMBL/GenBank/DDBJ databases">
        <authorList>
            <person name="Whitehead M."/>
        </authorList>
    </citation>
    <scope>NUCLEOTIDE SEQUENCE</scope>
    <source>
        <strain evidence="12">EGII</strain>
    </source>
</reference>
<dbReference type="PRINTS" id="PR01349">
    <property type="entry name" value="WNTPROTEIN"/>
</dbReference>
<dbReference type="OrthoDB" id="5945655at2759"/>
<dbReference type="PANTHER" id="PTHR12027">
    <property type="entry name" value="WNT RELATED"/>
    <property type="match status" value="1"/>
</dbReference>
<keyword evidence="3 10" id="KW-0217">Developmental protein</keyword>
<dbReference type="PANTHER" id="PTHR12027:SF77">
    <property type="entry name" value="PROTEIN WNT-5"/>
    <property type="match status" value="1"/>
</dbReference>
<evidence type="ECO:0000313" key="12">
    <source>
        <dbReference type="EMBL" id="CAD7015044.1"/>
    </source>
</evidence>
<keyword evidence="11" id="KW-0472">Membrane</keyword>
<dbReference type="GO" id="GO:0005615">
    <property type="term" value="C:extracellular space"/>
    <property type="evidence" value="ECO:0007669"/>
    <property type="project" value="TreeGrafter"/>
</dbReference>
<sequence length="81" mass="8962">MCMSVHNLLKLKQIYTFFIAGSPEMAFIHALAAAMVTSFIARACRDGQLASCGCSRGSRPKQLHDDWTWGGCGDNLEYAYK</sequence>
<evidence type="ECO:0000256" key="10">
    <source>
        <dbReference type="RuleBase" id="RU003500"/>
    </source>
</evidence>
<accession>A0A811VJ71</accession>
<evidence type="ECO:0000256" key="2">
    <source>
        <dbReference type="ARBA" id="ARBA00005683"/>
    </source>
</evidence>
<evidence type="ECO:0000313" key="13">
    <source>
        <dbReference type="Proteomes" id="UP000606786"/>
    </source>
</evidence>
<evidence type="ECO:0000256" key="8">
    <source>
        <dbReference type="ARBA" id="ARBA00023180"/>
    </source>
</evidence>
<keyword evidence="13" id="KW-1185">Reference proteome</keyword>
<dbReference type="GO" id="GO:0045165">
    <property type="term" value="P:cell fate commitment"/>
    <property type="evidence" value="ECO:0007669"/>
    <property type="project" value="TreeGrafter"/>
</dbReference>
<keyword evidence="9" id="KW-0449">Lipoprotein</keyword>
<dbReference type="Proteomes" id="UP000606786">
    <property type="component" value="Unassembled WGS sequence"/>
</dbReference>
<dbReference type="GO" id="GO:0030182">
    <property type="term" value="P:neuron differentiation"/>
    <property type="evidence" value="ECO:0007669"/>
    <property type="project" value="TreeGrafter"/>
</dbReference>
<proteinExistence type="inferred from homology"/>
<evidence type="ECO:0000256" key="5">
    <source>
        <dbReference type="ARBA" id="ARBA00022530"/>
    </source>
</evidence>
<comment type="similarity">
    <text evidence="2 10">Belongs to the Wnt family.</text>
</comment>
<keyword evidence="4" id="KW-0964">Secreted</keyword>
<dbReference type="GO" id="GO:0005125">
    <property type="term" value="F:cytokine activity"/>
    <property type="evidence" value="ECO:0007669"/>
    <property type="project" value="TreeGrafter"/>
</dbReference>
<evidence type="ECO:0000256" key="9">
    <source>
        <dbReference type="ARBA" id="ARBA00023288"/>
    </source>
</evidence>
<keyword evidence="11" id="KW-0812">Transmembrane</keyword>
<evidence type="ECO:0000256" key="1">
    <source>
        <dbReference type="ARBA" id="ARBA00004498"/>
    </source>
</evidence>
<comment type="subcellular location">
    <subcellularLocation>
        <location evidence="1 10">Secreted</location>
        <location evidence="1 10">Extracellular space</location>
        <location evidence="1 10">Extracellular matrix</location>
    </subcellularLocation>
</comment>
<keyword evidence="8" id="KW-0325">Glycoprotein</keyword>
<organism evidence="12 13">
    <name type="scientific">Ceratitis capitata</name>
    <name type="common">Mediterranean fruit fly</name>
    <name type="synonym">Tephritis capitata</name>
    <dbReference type="NCBI Taxonomy" id="7213"/>
    <lineage>
        <taxon>Eukaryota</taxon>
        <taxon>Metazoa</taxon>
        <taxon>Ecdysozoa</taxon>
        <taxon>Arthropoda</taxon>
        <taxon>Hexapoda</taxon>
        <taxon>Insecta</taxon>
        <taxon>Pterygota</taxon>
        <taxon>Neoptera</taxon>
        <taxon>Endopterygota</taxon>
        <taxon>Diptera</taxon>
        <taxon>Brachycera</taxon>
        <taxon>Muscomorpha</taxon>
        <taxon>Tephritoidea</taxon>
        <taxon>Tephritidae</taxon>
        <taxon>Ceratitis</taxon>
        <taxon>Ceratitis</taxon>
    </lineage>
</organism>
<dbReference type="GO" id="GO:0005109">
    <property type="term" value="F:frizzled binding"/>
    <property type="evidence" value="ECO:0007669"/>
    <property type="project" value="TreeGrafter"/>
</dbReference>
<keyword evidence="11" id="KW-1133">Transmembrane helix</keyword>
<dbReference type="AlphaFoldDB" id="A0A811VJ71"/>
<dbReference type="EMBL" id="CAJHJT010000056">
    <property type="protein sequence ID" value="CAD7015044.1"/>
    <property type="molecule type" value="Genomic_DNA"/>
</dbReference>
<name>A0A811VJ71_CERCA</name>
<evidence type="ECO:0000256" key="11">
    <source>
        <dbReference type="SAM" id="Phobius"/>
    </source>
</evidence>
<keyword evidence="7" id="KW-1015">Disulfide bond</keyword>
<evidence type="ECO:0000256" key="3">
    <source>
        <dbReference type="ARBA" id="ARBA00022473"/>
    </source>
</evidence>
<evidence type="ECO:0000256" key="6">
    <source>
        <dbReference type="ARBA" id="ARBA00022687"/>
    </source>
</evidence>
<feature type="transmembrane region" description="Helical" evidence="11">
    <location>
        <begin position="14"/>
        <end position="41"/>
    </location>
</feature>
<comment type="caution">
    <text evidence="12">The sequence shown here is derived from an EMBL/GenBank/DDBJ whole genome shotgun (WGS) entry which is preliminary data.</text>
</comment>
<evidence type="ECO:0000256" key="4">
    <source>
        <dbReference type="ARBA" id="ARBA00022525"/>
    </source>
</evidence>
<keyword evidence="6 10" id="KW-0879">Wnt signaling pathway</keyword>
<dbReference type="InterPro" id="IPR005817">
    <property type="entry name" value="Wnt"/>
</dbReference>